<dbReference type="EMBL" id="ML978067">
    <property type="protein sequence ID" value="KAF2020141.1"/>
    <property type="molecule type" value="Genomic_DNA"/>
</dbReference>
<accession>A0A6A5Y5M0</accession>
<evidence type="ECO:0000259" key="1">
    <source>
        <dbReference type="PROSITE" id="PS51186"/>
    </source>
</evidence>
<dbReference type="SUPFAM" id="SSF55729">
    <property type="entry name" value="Acyl-CoA N-acyltransferases (Nat)"/>
    <property type="match status" value="1"/>
</dbReference>
<dbReference type="GeneID" id="54278448"/>
<dbReference type="Gene3D" id="3.40.630.30">
    <property type="match status" value="1"/>
</dbReference>
<feature type="domain" description="N-acetyltransferase" evidence="1">
    <location>
        <begin position="192"/>
        <end position="360"/>
    </location>
</feature>
<protein>
    <submittedName>
        <fullName evidence="2">Acyl-CoA N-acyltransferase</fullName>
    </submittedName>
</protein>
<name>A0A6A5Y5M0_9PLEO</name>
<reference evidence="2" key="1">
    <citation type="journal article" date="2020" name="Stud. Mycol.">
        <title>101 Dothideomycetes genomes: a test case for predicting lifestyles and emergence of pathogens.</title>
        <authorList>
            <person name="Haridas S."/>
            <person name="Albert R."/>
            <person name="Binder M."/>
            <person name="Bloem J."/>
            <person name="Labutti K."/>
            <person name="Salamov A."/>
            <person name="Andreopoulos B."/>
            <person name="Baker S."/>
            <person name="Barry K."/>
            <person name="Bills G."/>
            <person name="Bluhm B."/>
            <person name="Cannon C."/>
            <person name="Castanera R."/>
            <person name="Culley D."/>
            <person name="Daum C."/>
            <person name="Ezra D."/>
            <person name="Gonzalez J."/>
            <person name="Henrissat B."/>
            <person name="Kuo A."/>
            <person name="Liang C."/>
            <person name="Lipzen A."/>
            <person name="Lutzoni F."/>
            <person name="Magnuson J."/>
            <person name="Mondo S."/>
            <person name="Nolan M."/>
            <person name="Ohm R."/>
            <person name="Pangilinan J."/>
            <person name="Park H.-J."/>
            <person name="Ramirez L."/>
            <person name="Alfaro M."/>
            <person name="Sun H."/>
            <person name="Tritt A."/>
            <person name="Yoshinaga Y."/>
            <person name="Zwiers L.-H."/>
            <person name="Turgeon B."/>
            <person name="Goodwin S."/>
            <person name="Spatafora J."/>
            <person name="Crous P."/>
            <person name="Grigoriev I."/>
        </authorList>
    </citation>
    <scope>NUCLEOTIDE SEQUENCE</scope>
    <source>
        <strain evidence="2">CBS 175.79</strain>
    </source>
</reference>
<dbReference type="OrthoDB" id="630895at2759"/>
<gene>
    <name evidence="2" type="ORF">BU24DRAFT_133996</name>
</gene>
<keyword evidence="2" id="KW-0808">Transferase</keyword>
<dbReference type="AlphaFoldDB" id="A0A6A5Y5M0"/>
<dbReference type="InterPro" id="IPR007344">
    <property type="entry name" value="GrpB/CoaE"/>
</dbReference>
<organism evidence="2 3">
    <name type="scientific">Aaosphaeria arxii CBS 175.79</name>
    <dbReference type="NCBI Taxonomy" id="1450172"/>
    <lineage>
        <taxon>Eukaryota</taxon>
        <taxon>Fungi</taxon>
        <taxon>Dikarya</taxon>
        <taxon>Ascomycota</taxon>
        <taxon>Pezizomycotina</taxon>
        <taxon>Dothideomycetes</taxon>
        <taxon>Pleosporomycetidae</taxon>
        <taxon>Pleosporales</taxon>
        <taxon>Pleosporales incertae sedis</taxon>
        <taxon>Aaosphaeria</taxon>
    </lineage>
</organism>
<dbReference type="PANTHER" id="PTHR34822">
    <property type="entry name" value="GRPB DOMAIN PROTEIN (AFU_ORTHOLOGUE AFUA_1G01530)"/>
    <property type="match status" value="1"/>
</dbReference>
<evidence type="ECO:0000313" key="3">
    <source>
        <dbReference type="Proteomes" id="UP000799778"/>
    </source>
</evidence>
<keyword evidence="3" id="KW-1185">Reference proteome</keyword>
<keyword evidence="2" id="KW-0012">Acyltransferase</keyword>
<evidence type="ECO:0000313" key="2">
    <source>
        <dbReference type="EMBL" id="KAF2020141.1"/>
    </source>
</evidence>
<dbReference type="PANTHER" id="PTHR34822:SF1">
    <property type="entry name" value="GRPB FAMILY PROTEIN"/>
    <property type="match status" value="1"/>
</dbReference>
<dbReference type="Proteomes" id="UP000799778">
    <property type="component" value="Unassembled WGS sequence"/>
</dbReference>
<dbReference type="Pfam" id="PF13302">
    <property type="entry name" value="Acetyltransf_3"/>
    <property type="match status" value="1"/>
</dbReference>
<dbReference type="GO" id="GO:0016747">
    <property type="term" value="F:acyltransferase activity, transferring groups other than amino-acyl groups"/>
    <property type="evidence" value="ECO:0007669"/>
    <property type="project" value="InterPro"/>
</dbReference>
<dbReference type="InterPro" id="IPR000182">
    <property type="entry name" value="GNAT_dom"/>
</dbReference>
<dbReference type="InterPro" id="IPR016181">
    <property type="entry name" value="Acyl_CoA_acyltransferase"/>
</dbReference>
<dbReference type="Pfam" id="PF04229">
    <property type="entry name" value="GrpB"/>
    <property type="match status" value="1"/>
</dbReference>
<proteinExistence type="predicted"/>
<dbReference type="Gene3D" id="3.30.460.10">
    <property type="entry name" value="Beta Polymerase, domain 2"/>
    <property type="match status" value="1"/>
</dbReference>
<dbReference type="RefSeq" id="XP_033388480.1">
    <property type="nucleotide sequence ID" value="XM_033521051.1"/>
</dbReference>
<dbReference type="PROSITE" id="PS51186">
    <property type="entry name" value="GNAT"/>
    <property type="match status" value="1"/>
</dbReference>
<dbReference type="SUPFAM" id="SSF81301">
    <property type="entry name" value="Nucleotidyltransferase"/>
    <property type="match status" value="1"/>
</dbReference>
<sequence length="360" mass="40253">MSVTVEHYNPAWPTQFQTIKTRLETFLTNVPVLSIEHVGSTSVPGLAAKPTIDIDIIVARENVRAAIDSLVANGNFTDVGELGIVDRHVMRDPEQDPRRNIYVCVDGAFSLRNHLSVRDTLRGNPELRDEYARVKLELAARDTNIVDYVEAKGDVVQKILRVAGLLSEEELAAIRAANFKGERFGALKTERLTLREFILGDAEGFYRLESIPEVVRYQNYGPRTREEAHKSVVSILQNSTAKPRKHVELAVDFEGRLVGRVGALIAKEDEAKAGVQDPPKASLFFSFLPEVQGKGLATEAMRAFIPLLGSPLKLEIECDPRNEGSWKMAERLGFKKTYEAEKVYESKGEWVDSVEYSKLV</sequence>
<dbReference type="InterPro" id="IPR043519">
    <property type="entry name" value="NT_sf"/>
</dbReference>